<dbReference type="GO" id="GO:0008893">
    <property type="term" value="F:guanosine-3',5'-bis(diphosphate) 3'-diphosphatase activity"/>
    <property type="evidence" value="ECO:0007669"/>
    <property type="project" value="UniProtKB-ARBA"/>
</dbReference>
<protein>
    <submittedName>
        <fullName evidence="10 11">Nudix hydrolase 15, mitochondrial-like</fullName>
    </submittedName>
</protein>
<dbReference type="GO" id="GO:0046872">
    <property type="term" value="F:metal ion binding"/>
    <property type="evidence" value="ECO:0007669"/>
    <property type="project" value="UniProtKB-KW"/>
</dbReference>
<dbReference type="GO" id="GO:0015938">
    <property type="term" value="P:coenzyme A catabolic process"/>
    <property type="evidence" value="ECO:0007669"/>
    <property type="project" value="TreeGrafter"/>
</dbReference>
<dbReference type="CDD" id="cd03426">
    <property type="entry name" value="NUDIX_CoAse_Nudt7"/>
    <property type="match status" value="1"/>
</dbReference>
<proteinExistence type="predicted"/>
<evidence type="ECO:0000313" key="9">
    <source>
        <dbReference type="Proteomes" id="UP000504603"/>
    </source>
</evidence>
<dbReference type="OrthoDB" id="206213at2759"/>
<dbReference type="RefSeq" id="XP_022142021.1">
    <property type="nucleotide sequence ID" value="XM_022286329.1"/>
</dbReference>
<feature type="domain" description="Nudix hydrolase" evidence="8">
    <location>
        <begin position="89"/>
        <end position="245"/>
    </location>
</feature>
<evidence type="ECO:0000259" key="8">
    <source>
        <dbReference type="PROSITE" id="PS51462"/>
    </source>
</evidence>
<keyword evidence="5" id="KW-0460">Magnesium</keyword>
<dbReference type="RefSeq" id="XP_022142022.1">
    <property type="nucleotide sequence ID" value="XM_022286330.1"/>
</dbReference>
<dbReference type="GO" id="GO:0015937">
    <property type="term" value="P:coenzyme A biosynthetic process"/>
    <property type="evidence" value="ECO:0007669"/>
    <property type="project" value="UniProtKB-ARBA"/>
</dbReference>
<dbReference type="GeneID" id="111012252"/>
<name>A0A6J1CLG0_MOMCH</name>
<reference evidence="10 11" key="1">
    <citation type="submission" date="2025-04" db="UniProtKB">
        <authorList>
            <consortium name="RefSeq"/>
        </authorList>
    </citation>
    <scope>IDENTIFICATION</scope>
    <source>
        <strain evidence="10 11">OHB3-1</strain>
    </source>
</reference>
<keyword evidence="4" id="KW-0378">Hydrolase</keyword>
<evidence type="ECO:0000313" key="11">
    <source>
        <dbReference type="RefSeq" id="XP_022142022.1"/>
    </source>
</evidence>
<dbReference type="InterPro" id="IPR015797">
    <property type="entry name" value="NUDIX_hydrolase-like_dom_sf"/>
</dbReference>
<evidence type="ECO:0000256" key="6">
    <source>
        <dbReference type="ARBA" id="ARBA00023211"/>
    </source>
</evidence>
<dbReference type="Proteomes" id="UP000504603">
    <property type="component" value="Unplaced"/>
</dbReference>
<evidence type="ECO:0000313" key="10">
    <source>
        <dbReference type="RefSeq" id="XP_022142021.1"/>
    </source>
</evidence>
<comment type="cofactor">
    <cofactor evidence="2">
        <name>Mg(2+)</name>
        <dbReference type="ChEBI" id="CHEBI:18420"/>
    </cofactor>
</comment>
<dbReference type="Pfam" id="PF00293">
    <property type="entry name" value="NUDIX"/>
    <property type="match status" value="1"/>
</dbReference>
<dbReference type="FunFam" id="3.90.79.10:FF:000036">
    <property type="entry name" value="Nudix hydrolase 11"/>
    <property type="match status" value="1"/>
</dbReference>
<dbReference type="KEGG" id="mcha:111012252"/>
<dbReference type="SUPFAM" id="SSF55811">
    <property type="entry name" value="Nudix"/>
    <property type="match status" value="1"/>
</dbReference>
<dbReference type="PANTHER" id="PTHR12992:SF24">
    <property type="entry name" value="PEROXISOMAL COENZYME A DIPHOSPHATASE NUDT7"/>
    <property type="match status" value="1"/>
</dbReference>
<evidence type="ECO:0000256" key="5">
    <source>
        <dbReference type="ARBA" id="ARBA00022842"/>
    </source>
</evidence>
<dbReference type="InterPro" id="IPR045121">
    <property type="entry name" value="CoAse"/>
</dbReference>
<organism evidence="9 11">
    <name type="scientific">Momordica charantia</name>
    <name type="common">Bitter gourd</name>
    <name type="synonym">Balsam pear</name>
    <dbReference type="NCBI Taxonomy" id="3673"/>
    <lineage>
        <taxon>Eukaryota</taxon>
        <taxon>Viridiplantae</taxon>
        <taxon>Streptophyta</taxon>
        <taxon>Embryophyta</taxon>
        <taxon>Tracheophyta</taxon>
        <taxon>Spermatophyta</taxon>
        <taxon>Magnoliopsida</taxon>
        <taxon>eudicotyledons</taxon>
        <taxon>Gunneridae</taxon>
        <taxon>Pentapetalae</taxon>
        <taxon>rosids</taxon>
        <taxon>fabids</taxon>
        <taxon>Cucurbitales</taxon>
        <taxon>Cucurbitaceae</taxon>
        <taxon>Momordiceae</taxon>
        <taxon>Momordica</taxon>
    </lineage>
</organism>
<comment type="cofactor">
    <cofactor evidence="1">
        <name>Mn(2+)</name>
        <dbReference type="ChEBI" id="CHEBI:29035"/>
    </cofactor>
</comment>
<dbReference type="InterPro" id="IPR000086">
    <property type="entry name" value="NUDIX_hydrolase_dom"/>
</dbReference>
<dbReference type="GO" id="GO:0006637">
    <property type="term" value="P:acyl-CoA metabolic process"/>
    <property type="evidence" value="ECO:0007669"/>
    <property type="project" value="UniProtKB-ARBA"/>
</dbReference>
<dbReference type="GO" id="GO:0010945">
    <property type="term" value="F:coenzyme A diphosphatase activity"/>
    <property type="evidence" value="ECO:0007669"/>
    <property type="project" value="InterPro"/>
</dbReference>
<dbReference type="Gene3D" id="3.90.79.10">
    <property type="entry name" value="Nucleoside Triphosphate Pyrophosphohydrolase"/>
    <property type="match status" value="1"/>
</dbReference>
<accession>A0A6J1CLG0</accession>
<keyword evidence="9" id="KW-1185">Reference proteome</keyword>
<keyword evidence="3" id="KW-0479">Metal-binding</keyword>
<gene>
    <name evidence="10 11" type="primary">LOC111012252</name>
</gene>
<evidence type="ECO:0000256" key="4">
    <source>
        <dbReference type="ARBA" id="ARBA00022801"/>
    </source>
</evidence>
<evidence type="ECO:0000256" key="2">
    <source>
        <dbReference type="ARBA" id="ARBA00001946"/>
    </source>
</evidence>
<evidence type="ECO:0000256" key="7">
    <source>
        <dbReference type="SAM" id="MobiDB-lite"/>
    </source>
</evidence>
<dbReference type="PANTHER" id="PTHR12992">
    <property type="entry name" value="NUDIX HYDROLASE"/>
    <property type="match status" value="1"/>
</dbReference>
<dbReference type="AlphaFoldDB" id="A0A6J1CLG0"/>
<feature type="region of interest" description="Disordered" evidence="7">
    <location>
        <begin position="120"/>
        <end position="145"/>
    </location>
</feature>
<sequence>MISIFRRLLKPSLYTKRVSKLMDSSESPGNGSSRKLIALSQQLRLYKPPPCLDDVEEPSSEESNGKVVSQVGFPESAAPISRDPEIFRPKRAAVLICLFEGSDGDLRVILTKRSSRLSTHSGEVALPGGKAEEGDEDDGATATREAKEEIGLDPSLVNVVAVLEPFLSKHLLRVVPVIGILNERNAFNPWPNPAEVEAVFDAPLEMFIKDENRRAEEREWMGCNYLVHFFDYETENKKYVIWGLTAGILIRAASVVFQRSPPFLEQNPIFKEPKGFFIQNRGSQRYHVSRKLSLRVNARNKLAAVACISFSLNMIPSMERLSSRRLTGQAGLPSFRTHF</sequence>
<keyword evidence="6" id="KW-0464">Manganese</keyword>
<evidence type="ECO:0000256" key="1">
    <source>
        <dbReference type="ARBA" id="ARBA00001936"/>
    </source>
</evidence>
<dbReference type="PROSITE" id="PS51462">
    <property type="entry name" value="NUDIX"/>
    <property type="match status" value="1"/>
</dbReference>
<evidence type="ECO:0000256" key="3">
    <source>
        <dbReference type="ARBA" id="ARBA00022723"/>
    </source>
</evidence>
<dbReference type="GO" id="GO:0005737">
    <property type="term" value="C:cytoplasm"/>
    <property type="evidence" value="ECO:0007669"/>
    <property type="project" value="UniProtKB-ARBA"/>
</dbReference>